<dbReference type="AlphaFoldDB" id="A0AAX6FG21"/>
<feature type="region of interest" description="Disordered" evidence="1">
    <location>
        <begin position="1"/>
        <end position="24"/>
    </location>
</feature>
<sequence length="160" mass="16912">MALPETSFPSSSNNPTAWERNLSGPVLREPRELVELQAAQSDGAVLAPAIEPRTRGHGRAIGQPKPASLVQPERQALDMNPEYGCNTLSTVIPSVSSSMLSTPMGLKTAISLPPDNPPPECYWEAGNTVTAAGAARIVATELSCRAATTPTTEVCFRGRT</sequence>
<protein>
    <submittedName>
        <fullName evidence="2">Transcription factor MYB86-like</fullName>
    </submittedName>
</protein>
<organism evidence="2 3">
    <name type="scientific">Iris pallida</name>
    <name type="common">Sweet iris</name>
    <dbReference type="NCBI Taxonomy" id="29817"/>
    <lineage>
        <taxon>Eukaryota</taxon>
        <taxon>Viridiplantae</taxon>
        <taxon>Streptophyta</taxon>
        <taxon>Embryophyta</taxon>
        <taxon>Tracheophyta</taxon>
        <taxon>Spermatophyta</taxon>
        <taxon>Magnoliopsida</taxon>
        <taxon>Liliopsida</taxon>
        <taxon>Asparagales</taxon>
        <taxon>Iridaceae</taxon>
        <taxon>Iridoideae</taxon>
        <taxon>Irideae</taxon>
        <taxon>Iris</taxon>
    </lineage>
</organism>
<accession>A0AAX6FG21</accession>
<comment type="caution">
    <text evidence="2">The sequence shown here is derived from an EMBL/GenBank/DDBJ whole genome shotgun (WGS) entry which is preliminary data.</text>
</comment>
<feature type="compositionally biased region" description="Polar residues" evidence="1">
    <location>
        <begin position="7"/>
        <end position="16"/>
    </location>
</feature>
<dbReference type="Proteomes" id="UP001140949">
    <property type="component" value="Unassembled WGS sequence"/>
</dbReference>
<name>A0AAX6FG21_IRIPA</name>
<gene>
    <name evidence="2" type="ORF">M6B38_138760</name>
</gene>
<keyword evidence="3" id="KW-1185">Reference proteome</keyword>
<feature type="region of interest" description="Disordered" evidence="1">
    <location>
        <begin position="39"/>
        <end position="70"/>
    </location>
</feature>
<proteinExistence type="predicted"/>
<reference evidence="2" key="2">
    <citation type="submission" date="2023-04" db="EMBL/GenBank/DDBJ databases">
        <authorList>
            <person name="Bruccoleri R.E."/>
            <person name="Oakeley E.J."/>
            <person name="Faust A.-M."/>
            <person name="Dessus-Babus S."/>
            <person name="Altorfer M."/>
            <person name="Burckhardt D."/>
            <person name="Oertli M."/>
            <person name="Naumann U."/>
            <person name="Petersen F."/>
            <person name="Wong J."/>
        </authorList>
    </citation>
    <scope>NUCLEOTIDE SEQUENCE</scope>
    <source>
        <strain evidence="2">GSM-AAB239-AS_SAM_17_03QT</strain>
        <tissue evidence="2">Leaf</tissue>
    </source>
</reference>
<dbReference type="EMBL" id="JANAVB010029515">
    <property type="protein sequence ID" value="KAJ6814905.1"/>
    <property type="molecule type" value="Genomic_DNA"/>
</dbReference>
<reference evidence="2" key="1">
    <citation type="journal article" date="2023" name="GigaByte">
        <title>Genome assembly of the bearded iris, Iris pallida Lam.</title>
        <authorList>
            <person name="Bruccoleri R.E."/>
            <person name="Oakeley E.J."/>
            <person name="Faust A.M.E."/>
            <person name="Altorfer M."/>
            <person name="Dessus-Babus S."/>
            <person name="Burckhardt D."/>
            <person name="Oertli M."/>
            <person name="Naumann U."/>
            <person name="Petersen F."/>
            <person name="Wong J."/>
        </authorList>
    </citation>
    <scope>NUCLEOTIDE SEQUENCE</scope>
    <source>
        <strain evidence="2">GSM-AAB239-AS_SAM_17_03QT</strain>
    </source>
</reference>
<evidence type="ECO:0000313" key="3">
    <source>
        <dbReference type="Proteomes" id="UP001140949"/>
    </source>
</evidence>
<evidence type="ECO:0000313" key="2">
    <source>
        <dbReference type="EMBL" id="KAJ6814905.1"/>
    </source>
</evidence>
<evidence type="ECO:0000256" key="1">
    <source>
        <dbReference type="SAM" id="MobiDB-lite"/>
    </source>
</evidence>